<sequence length="130" mass="14551">MDTPPGTIRSIIRAILHDGLPALEDRRRHSSAFLPPEEKSVKINIGMEEQSVIIDFGAAGQLKIPRRNTLQMRVILLTMLNNNLINTRDISDILGFSTVHALKLTPTQEASQLKNSVIAYGAEMSRERYI</sequence>
<gene>
    <name evidence="1" type="ORF">LCGC14_3080460</name>
</gene>
<dbReference type="EMBL" id="LAZR01065783">
    <property type="protein sequence ID" value="KKK54859.1"/>
    <property type="molecule type" value="Genomic_DNA"/>
</dbReference>
<comment type="caution">
    <text evidence="1">The sequence shown here is derived from an EMBL/GenBank/DDBJ whole genome shotgun (WGS) entry which is preliminary data.</text>
</comment>
<proteinExistence type="predicted"/>
<organism evidence="1">
    <name type="scientific">marine sediment metagenome</name>
    <dbReference type="NCBI Taxonomy" id="412755"/>
    <lineage>
        <taxon>unclassified sequences</taxon>
        <taxon>metagenomes</taxon>
        <taxon>ecological metagenomes</taxon>
    </lineage>
</organism>
<accession>A0A0F8YL50</accession>
<dbReference type="AlphaFoldDB" id="A0A0F8YL50"/>
<protein>
    <submittedName>
        <fullName evidence="1">Uncharacterized protein</fullName>
    </submittedName>
</protein>
<reference evidence="1" key="1">
    <citation type="journal article" date="2015" name="Nature">
        <title>Complex archaea that bridge the gap between prokaryotes and eukaryotes.</title>
        <authorList>
            <person name="Spang A."/>
            <person name="Saw J.H."/>
            <person name="Jorgensen S.L."/>
            <person name="Zaremba-Niedzwiedzka K."/>
            <person name="Martijn J."/>
            <person name="Lind A.E."/>
            <person name="van Eijk R."/>
            <person name="Schleper C."/>
            <person name="Guy L."/>
            <person name="Ettema T.J."/>
        </authorList>
    </citation>
    <scope>NUCLEOTIDE SEQUENCE</scope>
</reference>
<name>A0A0F8YL50_9ZZZZ</name>
<evidence type="ECO:0000313" key="1">
    <source>
        <dbReference type="EMBL" id="KKK54859.1"/>
    </source>
</evidence>